<feature type="region of interest" description="Disordered" evidence="1">
    <location>
        <begin position="55"/>
        <end position="79"/>
    </location>
</feature>
<dbReference type="EMBL" id="GBXM01060714">
    <property type="protein sequence ID" value="JAH47863.1"/>
    <property type="molecule type" value="Transcribed_RNA"/>
</dbReference>
<accession>A0A0E9T5E2</accession>
<evidence type="ECO:0000256" key="1">
    <source>
        <dbReference type="SAM" id="MobiDB-lite"/>
    </source>
</evidence>
<reference evidence="2" key="2">
    <citation type="journal article" date="2015" name="Fish Shellfish Immunol.">
        <title>Early steps in the European eel (Anguilla anguilla)-Vibrio vulnificus interaction in the gills: Role of the RtxA13 toxin.</title>
        <authorList>
            <person name="Callol A."/>
            <person name="Pajuelo D."/>
            <person name="Ebbesson L."/>
            <person name="Teles M."/>
            <person name="MacKenzie S."/>
            <person name="Amaro C."/>
        </authorList>
    </citation>
    <scope>NUCLEOTIDE SEQUENCE</scope>
</reference>
<dbReference type="AlphaFoldDB" id="A0A0E9T5E2"/>
<feature type="compositionally biased region" description="Low complexity" evidence="1">
    <location>
        <begin position="18"/>
        <end position="29"/>
    </location>
</feature>
<evidence type="ECO:0000313" key="2">
    <source>
        <dbReference type="EMBL" id="JAH47863.1"/>
    </source>
</evidence>
<protein>
    <submittedName>
        <fullName evidence="2">Uncharacterized protein</fullName>
    </submittedName>
</protein>
<feature type="region of interest" description="Disordered" evidence="1">
    <location>
        <begin position="18"/>
        <end position="42"/>
    </location>
</feature>
<sequence>MLLASEPHLKLRCAGVPAAADSDAGAASPKGRAGFSSMTPLELGQRCRRPFLQVRAATHKPSGPAGRSTPDRRRTARRV</sequence>
<reference evidence="2" key="1">
    <citation type="submission" date="2014-11" db="EMBL/GenBank/DDBJ databases">
        <authorList>
            <person name="Amaro Gonzalez C."/>
        </authorList>
    </citation>
    <scope>NUCLEOTIDE SEQUENCE</scope>
</reference>
<organism evidence="2">
    <name type="scientific">Anguilla anguilla</name>
    <name type="common">European freshwater eel</name>
    <name type="synonym">Muraena anguilla</name>
    <dbReference type="NCBI Taxonomy" id="7936"/>
    <lineage>
        <taxon>Eukaryota</taxon>
        <taxon>Metazoa</taxon>
        <taxon>Chordata</taxon>
        <taxon>Craniata</taxon>
        <taxon>Vertebrata</taxon>
        <taxon>Euteleostomi</taxon>
        <taxon>Actinopterygii</taxon>
        <taxon>Neopterygii</taxon>
        <taxon>Teleostei</taxon>
        <taxon>Anguilliformes</taxon>
        <taxon>Anguillidae</taxon>
        <taxon>Anguilla</taxon>
    </lineage>
</organism>
<proteinExistence type="predicted"/>
<name>A0A0E9T5E2_ANGAN</name>